<evidence type="ECO:0000313" key="2">
    <source>
        <dbReference type="EMBL" id="GIG16980.1"/>
    </source>
</evidence>
<evidence type="ECO:0000256" key="1">
    <source>
        <dbReference type="SAM" id="Phobius"/>
    </source>
</evidence>
<feature type="transmembrane region" description="Helical" evidence="1">
    <location>
        <begin position="85"/>
        <end position="104"/>
    </location>
</feature>
<reference evidence="2" key="1">
    <citation type="submission" date="2021-01" db="EMBL/GenBank/DDBJ databases">
        <title>Whole genome shotgun sequence of Catellatospora methionotrophica NBRC 14553.</title>
        <authorList>
            <person name="Komaki H."/>
            <person name="Tamura T."/>
        </authorList>
    </citation>
    <scope>NUCLEOTIDE SEQUENCE</scope>
    <source>
        <strain evidence="2">NBRC 14553</strain>
    </source>
</reference>
<keyword evidence="3" id="KW-1185">Reference proteome</keyword>
<dbReference type="RefSeq" id="WP_166386154.1">
    <property type="nucleotide sequence ID" value="NZ_BAAATT010000015.1"/>
</dbReference>
<keyword evidence="1" id="KW-1133">Transmembrane helix</keyword>
<gene>
    <name evidence="2" type="ORF">Cme02nite_53120</name>
</gene>
<accession>A0A8J3LQF7</accession>
<keyword evidence="1" id="KW-0812">Transmembrane</keyword>
<dbReference type="EMBL" id="BONJ01000029">
    <property type="protein sequence ID" value="GIG16980.1"/>
    <property type="molecule type" value="Genomic_DNA"/>
</dbReference>
<keyword evidence="1" id="KW-0472">Membrane</keyword>
<sequence length="140" mass="14422">MPPIDPALRTHVTILRAVVGFFFFTYAFFTLTMSLAVTADLGWSAAVLPAFLGSAVLGGAIYLAAGPVARRVRSVPGRLYTLTGIRLVGAIMTGQFGMVFAFALSAGLTPYLLGAGATVLALAIGVWPRAGLLPTAPAPA</sequence>
<feature type="transmembrane region" description="Helical" evidence="1">
    <location>
        <begin position="12"/>
        <end position="37"/>
    </location>
</feature>
<proteinExistence type="predicted"/>
<evidence type="ECO:0000313" key="3">
    <source>
        <dbReference type="Proteomes" id="UP000660339"/>
    </source>
</evidence>
<comment type="caution">
    <text evidence="2">The sequence shown here is derived from an EMBL/GenBank/DDBJ whole genome shotgun (WGS) entry which is preliminary data.</text>
</comment>
<organism evidence="2 3">
    <name type="scientific">Catellatospora methionotrophica</name>
    <dbReference type="NCBI Taxonomy" id="121620"/>
    <lineage>
        <taxon>Bacteria</taxon>
        <taxon>Bacillati</taxon>
        <taxon>Actinomycetota</taxon>
        <taxon>Actinomycetes</taxon>
        <taxon>Micromonosporales</taxon>
        <taxon>Micromonosporaceae</taxon>
        <taxon>Catellatospora</taxon>
    </lineage>
</organism>
<protein>
    <submittedName>
        <fullName evidence="2">Uncharacterized protein</fullName>
    </submittedName>
</protein>
<feature type="transmembrane region" description="Helical" evidence="1">
    <location>
        <begin position="110"/>
        <end position="127"/>
    </location>
</feature>
<dbReference type="AlphaFoldDB" id="A0A8J3LQF7"/>
<name>A0A8J3LQF7_9ACTN</name>
<dbReference type="Proteomes" id="UP000660339">
    <property type="component" value="Unassembled WGS sequence"/>
</dbReference>
<feature type="transmembrane region" description="Helical" evidence="1">
    <location>
        <begin position="43"/>
        <end position="65"/>
    </location>
</feature>